<name>A0ABR3RR49_9PLEO</name>
<evidence type="ECO:0000256" key="1">
    <source>
        <dbReference type="SAM" id="Phobius"/>
    </source>
</evidence>
<keyword evidence="1" id="KW-1133">Transmembrane helix</keyword>
<reference evidence="2 3" key="1">
    <citation type="submission" date="2024-02" db="EMBL/GenBank/DDBJ databases">
        <title>De novo assembly and annotation of 12 fungi associated with fruit tree decline syndrome in Ontario, Canada.</title>
        <authorList>
            <person name="Sulman M."/>
            <person name="Ellouze W."/>
            <person name="Ilyukhin E."/>
        </authorList>
    </citation>
    <scope>NUCLEOTIDE SEQUENCE [LARGE SCALE GENOMIC DNA]</scope>
    <source>
        <strain evidence="2 3">M97-236</strain>
    </source>
</reference>
<organism evidence="2 3">
    <name type="scientific">Nothophoma quercina</name>
    <dbReference type="NCBI Taxonomy" id="749835"/>
    <lineage>
        <taxon>Eukaryota</taxon>
        <taxon>Fungi</taxon>
        <taxon>Dikarya</taxon>
        <taxon>Ascomycota</taxon>
        <taxon>Pezizomycotina</taxon>
        <taxon>Dothideomycetes</taxon>
        <taxon>Pleosporomycetidae</taxon>
        <taxon>Pleosporales</taxon>
        <taxon>Pleosporineae</taxon>
        <taxon>Didymellaceae</taxon>
        <taxon>Nothophoma</taxon>
    </lineage>
</organism>
<evidence type="ECO:0000313" key="2">
    <source>
        <dbReference type="EMBL" id="KAL1606906.1"/>
    </source>
</evidence>
<keyword evidence="1" id="KW-0472">Membrane</keyword>
<sequence length="263" mass="27538">MHNGTPQGEIIEMLPRIVARDDTCAELPKLCTGPAMMYGYATTVTYLCPETITTHEPSTVHVTITKTTTVTPPEVEPTDAPSGTPNVVVPAPTLTEKADTTTTIRSTLTQYKTITLDRNSGAPLNAATPAPALSITGYLLATMPTELLSYATPLTSSDELTYTIQTSTPFVISTPGYDFPTMSPPVVNSTTAGVFFSGPVANSSLVRPTPFFPNTTSAHSHYAVPTLNIANRAPEEVVKNAAGSVVASLAVVVAGAMAAVLII</sequence>
<gene>
    <name evidence="2" type="ORF">SLS59_002604</name>
</gene>
<dbReference type="EMBL" id="JAKIXB020000007">
    <property type="protein sequence ID" value="KAL1606906.1"/>
    <property type="molecule type" value="Genomic_DNA"/>
</dbReference>
<protein>
    <submittedName>
        <fullName evidence="2">Uncharacterized protein</fullName>
    </submittedName>
</protein>
<evidence type="ECO:0000313" key="3">
    <source>
        <dbReference type="Proteomes" id="UP001521222"/>
    </source>
</evidence>
<comment type="caution">
    <text evidence="2">The sequence shown here is derived from an EMBL/GenBank/DDBJ whole genome shotgun (WGS) entry which is preliminary data.</text>
</comment>
<dbReference type="Proteomes" id="UP001521222">
    <property type="component" value="Unassembled WGS sequence"/>
</dbReference>
<feature type="transmembrane region" description="Helical" evidence="1">
    <location>
        <begin position="241"/>
        <end position="262"/>
    </location>
</feature>
<proteinExistence type="predicted"/>
<accession>A0ABR3RR49</accession>
<keyword evidence="1" id="KW-0812">Transmembrane</keyword>
<keyword evidence="3" id="KW-1185">Reference proteome</keyword>